<dbReference type="InterPro" id="IPR016181">
    <property type="entry name" value="Acyl_CoA_acyltransferase"/>
</dbReference>
<proteinExistence type="predicted"/>
<dbReference type="SUPFAM" id="SSF55729">
    <property type="entry name" value="Acyl-CoA N-acyltransferases (Nat)"/>
    <property type="match status" value="1"/>
</dbReference>
<dbReference type="RefSeq" id="WP_105916142.1">
    <property type="nucleotide sequence ID" value="NZ_NXGE01000012.1"/>
</dbReference>
<dbReference type="PROSITE" id="PS51186">
    <property type="entry name" value="GNAT"/>
    <property type="match status" value="1"/>
</dbReference>
<dbReference type="Pfam" id="PF13302">
    <property type="entry name" value="Acetyltransf_3"/>
    <property type="match status" value="1"/>
</dbReference>
<reference evidence="2 3" key="1">
    <citation type="submission" date="2017-09" db="EMBL/GenBank/DDBJ databases">
        <title>Reassesment of A. cryaerophilus.</title>
        <authorList>
            <person name="Perez-Cataluna A."/>
            <person name="Collado L."/>
            <person name="Salgado O."/>
            <person name="Lefinanco V."/>
            <person name="Figueras M.J."/>
        </authorList>
    </citation>
    <scope>NUCLEOTIDE SEQUENCE [LARGE SCALE GENOMIC DNA]</scope>
    <source>
        <strain evidence="2 3">LMG 10210</strain>
    </source>
</reference>
<dbReference type="EMBL" id="NXGE01000012">
    <property type="protein sequence ID" value="PRM92475.1"/>
    <property type="molecule type" value="Genomic_DNA"/>
</dbReference>
<keyword evidence="2" id="KW-0808">Transferase</keyword>
<comment type="caution">
    <text evidence="2">The sequence shown here is derived from an EMBL/GenBank/DDBJ whole genome shotgun (WGS) entry which is preliminary data.</text>
</comment>
<name>A0A2S9T0V4_9BACT</name>
<evidence type="ECO:0000259" key="1">
    <source>
        <dbReference type="PROSITE" id="PS51186"/>
    </source>
</evidence>
<accession>A0A2S9T0V4</accession>
<dbReference type="InterPro" id="IPR000182">
    <property type="entry name" value="GNAT_dom"/>
</dbReference>
<evidence type="ECO:0000313" key="2">
    <source>
        <dbReference type="EMBL" id="PRM92475.1"/>
    </source>
</evidence>
<dbReference type="PANTHER" id="PTHR43415">
    <property type="entry name" value="SPERMIDINE N(1)-ACETYLTRANSFERASE"/>
    <property type="match status" value="1"/>
</dbReference>
<sequence length="172" mass="20871">MIIYGKNINMRTVTTEDAEFIYNMRQNQNKTKYLSKVTGTVESQKEWIKNYKQREEEKKEFYFVIESKDKEKLGLVRMYDFQDESFCWGSWLIKEDAPKTTAIESALQIYEFGFYNLGFEKSHFDVRKGNDKVIAFHQRFGAKIVDEDELDYFFNFEKSDYEKMKEKYKRYL</sequence>
<gene>
    <name evidence="2" type="ORF">CJ673_10665</name>
</gene>
<dbReference type="PANTHER" id="PTHR43415:SF3">
    <property type="entry name" value="GNAT-FAMILY ACETYLTRANSFERASE"/>
    <property type="match status" value="1"/>
</dbReference>
<dbReference type="Proteomes" id="UP000238281">
    <property type="component" value="Unassembled WGS sequence"/>
</dbReference>
<evidence type="ECO:0000313" key="3">
    <source>
        <dbReference type="Proteomes" id="UP000238281"/>
    </source>
</evidence>
<organism evidence="2 3">
    <name type="scientific">Aliarcobacter cryaerophilus</name>
    <dbReference type="NCBI Taxonomy" id="28198"/>
    <lineage>
        <taxon>Bacteria</taxon>
        <taxon>Pseudomonadati</taxon>
        <taxon>Campylobacterota</taxon>
        <taxon>Epsilonproteobacteria</taxon>
        <taxon>Campylobacterales</taxon>
        <taxon>Arcobacteraceae</taxon>
        <taxon>Aliarcobacter</taxon>
    </lineage>
</organism>
<dbReference type="Gene3D" id="3.40.630.30">
    <property type="match status" value="1"/>
</dbReference>
<feature type="domain" description="N-acetyltransferase" evidence="1">
    <location>
        <begin position="8"/>
        <end position="168"/>
    </location>
</feature>
<dbReference type="GO" id="GO:0016747">
    <property type="term" value="F:acyltransferase activity, transferring groups other than amino-acyl groups"/>
    <property type="evidence" value="ECO:0007669"/>
    <property type="project" value="InterPro"/>
</dbReference>
<dbReference type="AlphaFoldDB" id="A0A2S9T0V4"/>
<protein>
    <submittedName>
        <fullName evidence="2">GNAT family N-acetyltransferase</fullName>
    </submittedName>
</protein>